<proteinExistence type="predicted"/>
<reference evidence="1 2" key="1">
    <citation type="journal article" date="2023" name="Microb. Genom.">
        <title>Mesoterricola silvestris gen. nov., sp. nov., Mesoterricola sediminis sp. nov., Geothrix oryzae sp. nov., Geothrix edaphica sp. nov., Geothrix rubra sp. nov., and Geothrix limicola sp. nov., six novel members of Acidobacteriota isolated from soils.</title>
        <authorList>
            <person name="Weisberg A.J."/>
            <person name="Pearce E."/>
            <person name="Kramer C.G."/>
            <person name="Chang J.H."/>
            <person name="Clarke C.R."/>
        </authorList>
    </citation>
    <scope>NUCLEOTIDE SEQUENCE [LARGE SCALE GENOMIC DNA]</scope>
    <source>
        <strain evidence="1 2">NB05-1H</strain>
    </source>
</reference>
<dbReference type="Proteomes" id="UP001272987">
    <property type="component" value="Unassembled WGS sequence"/>
</dbReference>
<comment type="caution">
    <text evidence="1">The sequence shown here is derived from an EMBL/GenBank/DDBJ whole genome shotgun (WGS) entry which is preliminary data.</text>
</comment>
<dbReference type="RefSeq" id="WP_319167472.1">
    <property type="nucleotide sequence ID" value="NZ_CP122370.1"/>
</dbReference>
<protein>
    <submittedName>
        <fullName evidence="1">Uncharacterized protein</fullName>
    </submittedName>
</protein>
<gene>
    <name evidence="1" type="ORF">PV666_46980</name>
</gene>
<evidence type="ECO:0000313" key="1">
    <source>
        <dbReference type="EMBL" id="MDX3025360.1"/>
    </source>
</evidence>
<sequence>MSGGDQKDRVRLAATIARQALEQLLREAKDGLSDEARADLLLALYDDVDPSASVLGRLGDVLNQVAEPLRAVDDEDLEDAACQLDEAAGYIHDSAGSRLDRARATLVDRADQYGQEEGT</sequence>
<evidence type="ECO:0000313" key="2">
    <source>
        <dbReference type="Proteomes" id="UP001272987"/>
    </source>
</evidence>
<organism evidence="1 2">
    <name type="scientific">Streptomyces acidiscabies</name>
    <dbReference type="NCBI Taxonomy" id="42234"/>
    <lineage>
        <taxon>Bacteria</taxon>
        <taxon>Bacillati</taxon>
        <taxon>Actinomycetota</taxon>
        <taxon>Actinomycetes</taxon>
        <taxon>Kitasatosporales</taxon>
        <taxon>Streptomycetaceae</taxon>
        <taxon>Streptomyces</taxon>
    </lineage>
</organism>
<dbReference type="EMBL" id="JARAWP010000046">
    <property type="protein sequence ID" value="MDX3025360.1"/>
    <property type="molecule type" value="Genomic_DNA"/>
</dbReference>
<accession>A0ABU4MBI3</accession>
<name>A0ABU4MBI3_9ACTN</name>
<keyword evidence="2" id="KW-1185">Reference proteome</keyword>